<protein>
    <submittedName>
        <fullName evidence="2">Uncharacterized protein</fullName>
    </submittedName>
</protein>
<proteinExistence type="predicted"/>
<sequence>MILRFLFSHFWLASTFCFLVSQALFRVRWNLFLLCMFPSIEGYILSVYLCDVFLIGVALHFVILSSREALNPTPCQRKKKNTFFYQSQVGLGSSAPWQFLCRLKLSCKCILKKTN</sequence>
<organism evidence="2">
    <name type="scientific">Opuntia streptacantha</name>
    <name type="common">Prickly pear cactus</name>
    <name type="synonym">Opuntia cardona</name>
    <dbReference type="NCBI Taxonomy" id="393608"/>
    <lineage>
        <taxon>Eukaryota</taxon>
        <taxon>Viridiplantae</taxon>
        <taxon>Streptophyta</taxon>
        <taxon>Embryophyta</taxon>
        <taxon>Tracheophyta</taxon>
        <taxon>Spermatophyta</taxon>
        <taxon>Magnoliopsida</taxon>
        <taxon>eudicotyledons</taxon>
        <taxon>Gunneridae</taxon>
        <taxon>Pentapetalae</taxon>
        <taxon>Caryophyllales</taxon>
        <taxon>Cactineae</taxon>
        <taxon>Cactaceae</taxon>
        <taxon>Opuntioideae</taxon>
        <taxon>Opuntia</taxon>
    </lineage>
</organism>
<keyword evidence="1" id="KW-1133">Transmembrane helix</keyword>
<reference evidence="2" key="2">
    <citation type="submission" date="2020-07" db="EMBL/GenBank/DDBJ databases">
        <authorList>
            <person name="Vera ALvarez R."/>
            <person name="Arias-Moreno D.M."/>
            <person name="Jimenez-Jacinto V."/>
            <person name="Jimenez-Bremont J.F."/>
            <person name="Swaminathan K."/>
            <person name="Moose S.P."/>
            <person name="Guerrero-Gonzalez M.L."/>
            <person name="Marino-Ramirez L."/>
            <person name="Landsman D."/>
            <person name="Rodriguez-Kessler M."/>
            <person name="Delgado-Sanchez P."/>
        </authorList>
    </citation>
    <scope>NUCLEOTIDE SEQUENCE</scope>
    <source>
        <tissue evidence="2">Cladode</tissue>
    </source>
</reference>
<dbReference type="EMBL" id="GISG01084674">
    <property type="protein sequence ID" value="MBA4632865.1"/>
    <property type="molecule type" value="Transcribed_RNA"/>
</dbReference>
<evidence type="ECO:0000313" key="2">
    <source>
        <dbReference type="EMBL" id="MBA4632865.1"/>
    </source>
</evidence>
<keyword evidence="1" id="KW-0472">Membrane</keyword>
<name>A0A7C9D7J7_OPUST</name>
<dbReference type="AlphaFoldDB" id="A0A7C9D7J7"/>
<feature type="transmembrane region" description="Helical" evidence="1">
    <location>
        <begin position="42"/>
        <end position="64"/>
    </location>
</feature>
<accession>A0A7C9D7J7</accession>
<reference evidence="2" key="1">
    <citation type="journal article" date="2013" name="J. Plant Res.">
        <title>Effect of fungi and light on seed germination of three Opuntia species from semiarid lands of central Mexico.</title>
        <authorList>
            <person name="Delgado-Sanchez P."/>
            <person name="Jimenez-Bremont J.F."/>
            <person name="Guerrero-Gonzalez Mde L."/>
            <person name="Flores J."/>
        </authorList>
    </citation>
    <scope>NUCLEOTIDE SEQUENCE</scope>
    <source>
        <tissue evidence="2">Cladode</tissue>
    </source>
</reference>
<evidence type="ECO:0000256" key="1">
    <source>
        <dbReference type="SAM" id="Phobius"/>
    </source>
</evidence>
<keyword evidence="1" id="KW-0812">Transmembrane</keyword>